<keyword evidence="5" id="KW-0805">Transcription regulation</keyword>
<gene>
    <name evidence="9" type="ORF">BN1086_04972</name>
</gene>
<evidence type="ECO:0000256" key="4">
    <source>
        <dbReference type="ARBA" id="ARBA00022649"/>
    </source>
</evidence>
<organism evidence="9">
    <name type="scientific">Citrobacter koseri</name>
    <name type="common">Citrobacter diversus</name>
    <dbReference type="NCBI Taxonomy" id="545"/>
    <lineage>
        <taxon>Bacteria</taxon>
        <taxon>Pseudomonadati</taxon>
        <taxon>Pseudomonadota</taxon>
        <taxon>Gammaproteobacteria</taxon>
        <taxon>Enterobacterales</taxon>
        <taxon>Enterobacteriaceae</taxon>
        <taxon>Citrobacter</taxon>
    </lineage>
</organism>
<evidence type="ECO:0000256" key="5">
    <source>
        <dbReference type="ARBA" id="ARBA00023015"/>
    </source>
</evidence>
<evidence type="ECO:0000256" key="7">
    <source>
        <dbReference type="ARBA" id="ARBA00029628"/>
    </source>
</evidence>
<evidence type="ECO:0000256" key="2">
    <source>
        <dbReference type="ARBA" id="ARBA00015075"/>
    </source>
</evidence>
<evidence type="ECO:0000256" key="1">
    <source>
        <dbReference type="ARBA" id="ARBA00005230"/>
    </source>
</evidence>
<reference evidence="9" key="1">
    <citation type="submission" date="2014-06" db="EMBL/GenBank/DDBJ databases">
        <authorList>
            <person name="Urmite Genomes Urmite Genomes"/>
        </authorList>
    </citation>
    <scope>NUCLEOTIDE SEQUENCE</scope>
</reference>
<dbReference type="SUPFAM" id="SSF50118">
    <property type="entry name" value="Cell growth inhibitor/plasmid maintenance toxic component"/>
    <property type="match status" value="1"/>
</dbReference>
<evidence type="ECO:0000256" key="3">
    <source>
        <dbReference type="ARBA" id="ARBA00022491"/>
    </source>
</evidence>
<dbReference type="GO" id="GO:0006276">
    <property type="term" value="P:plasmid maintenance"/>
    <property type="evidence" value="ECO:0007669"/>
    <property type="project" value="InterPro"/>
</dbReference>
<dbReference type="Pfam" id="PF01845">
    <property type="entry name" value="CcdB"/>
    <property type="match status" value="1"/>
</dbReference>
<dbReference type="PATRIC" id="fig|545.12.peg.5012"/>
<evidence type="ECO:0000256" key="8">
    <source>
        <dbReference type="ARBA" id="ARBA00033135"/>
    </source>
</evidence>
<accession>A0A078LQR1</accession>
<name>A0A078LQR1_CITKO</name>
<keyword evidence="6" id="KW-0804">Transcription</keyword>
<evidence type="ECO:0000313" key="9">
    <source>
        <dbReference type="EMBL" id="CDZ86719.1"/>
    </source>
</evidence>
<keyword evidence="4" id="KW-1277">Toxin-antitoxin system</keyword>
<proteinExistence type="inferred from homology"/>
<comment type="similarity">
    <text evidence="1">Belongs to the CcdB toxin family.</text>
</comment>
<dbReference type="InterPro" id="IPR011067">
    <property type="entry name" value="Plasmid_toxin/cell-grow_inhib"/>
</dbReference>
<dbReference type="InterPro" id="IPR002712">
    <property type="entry name" value="CcdB"/>
</dbReference>
<dbReference type="EMBL" id="LK931338">
    <property type="protein sequence ID" value="CDZ86719.1"/>
    <property type="molecule type" value="Genomic_DNA"/>
</dbReference>
<dbReference type="Gene3D" id="2.30.30.110">
    <property type="match status" value="1"/>
</dbReference>
<protein>
    <recommendedName>
        <fullName evidence="2">Toxin CcdB</fullName>
    </recommendedName>
    <alternativeName>
        <fullName evidence="8">Cytotoxic protein CcdB</fullName>
    </alternativeName>
    <alternativeName>
        <fullName evidence="7">Protein LetD</fullName>
    </alternativeName>
</protein>
<evidence type="ECO:0000256" key="6">
    <source>
        <dbReference type="ARBA" id="ARBA00023163"/>
    </source>
</evidence>
<keyword evidence="3" id="KW-0678">Repressor</keyword>
<dbReference type="AlphaFoldDB" id="A0A078LQR1"/>
<sequence>MPKQFDVYRNPSAKTNKLWPFYLILQNDYFDDLTTRIVVPLVSKNDIDLNKKRITPLVKINKSDFYVFTPAITFLDAKKINNKDFICNVSSSRNEIISALDAIVTNT</sequence>
<dbReference type="GO" id="GO:0008657">
    <property type="term" value="F:DNA topoisomerase type II (double strand cut, ATP-hydrolyzing) inhibitor activity"/>
    <property type="evidence" value="ECO:0007669"/>
    <property type="project" value="InterPro"/>
</dbReference>